<dbReference type="PANTHER" id="PTHR30561">
    <property type="entry name" value="SMR FAMILY PROTON-DEPENDENT DRUG EFFLUX TRANSPORTER SUGE"/>
    <property type="match status" value="1"/>
</dbReference>
<sequence>MAWMLLVIAAVFEVGWVVGLKYAASYATWGLTIVAIIVSFSVLIWSGKVLPVGTAYAVFVGLGTVGTVIVDHIIFAEPFRFSVLFFISVLLIGVVGLKVSTPEQEEAKEGQ</sequence>
<keyword evidence="2" id="KW-1003">Cell membrane</keyword>
<dbReference type="SUPFAM" id="SSF103481">
    <property type="entry name" value="Multidrug resistance efflux transporter EmrE"/>
    <property type="match status" value="1"/>
</dbReference>
<dbReference type="InterPro" id="IPR037185">
    <property type="entry name" value="EmrE-like"/>
</dbReference>
<proteinExistence type="inferred from homology"/>
<dbReference type="EMBL" id="JAKRYL010000009">
    <property type="protein sequence ID" value="MCL7747553.1"/>
    <property type="molecule type" value="Genomic_DNA"/>
</dbReference>
<dbReference type="InterPro" id="IPR045324">
    <property type="entry name" value="Small_multidrug_res"/>
</dbReference>
<keyword evidence="9" id="KW-1185">Reference proteome</keyword>
<name>A0A9X2CSN9_9BACI</name>
<reference evidence="8" key="1">
    <citation type="submission" date="2022-02" db="EMBL/GenBank/DDBJ databases">
        <title>Halalkalibacter sp. nov. isolated from Lonar Lake, India.</title>
        <authorList>
            <person name="Joshi A."/>
            <person name="Thite S."/>
            <person name="Lodha T."/>
        </authorList>
    </citation>
    <scope>NUCLEOTIDE SEQUENCE</scope>
    <source>
        <strain evidence="8">MEB205</strain>
    </source>
</reference>
<dbReference type="PANTHER" id="PTHR30561:SF7">
    <property type="entry name" value="GUANIDINIUM EFFLUX SYSTEM SUBUNIT GDNC-RELATED"/>
    <property type="match status" value="1"/>
</dbReference>
<evidence type="ECO:0000256" key="3">
    <source>
        <dbReference type="ARBA" id="ARBA00022692"/>
    </source>
</evidence>
<dbReference type="GO" id="GO:0005886">
    <property type="term" value="C:plasma membrane"/>
    <property type="evidence" value="ECO:0007669"/>
    <property type="project" value="UniProtKB-SubCell"/>
</dbReference>
<dbReference type="Gene3D" id="1.10.3730.20">
    <property type="match status" value="1"/>
</dbReference>
<feature type="transmembrane region" description="Helical" evidence="7">
    <location>
        <begin position="54"/>
        <end position="75"/>
    </location>
</feature>
<evidence type="ECO:0000256" key="7">
    <source>
        <dbReference type="SAM" id="Phobius"/>
    </source>
</evidence>
<evidence type="ECO:0000256" key="6">
    <source>
        <dbReference type="RuleBase" id="RU003942"/>
    </source>
</evidence>
<evidence type="ECO:0000313" key="9">
    <source>
        <dbReference type="Proteomes" id="UP001139150"/>
    </source>
</evidence>
<evidence type="ECO:0000256" key="5">
    <source>
        <dbReference type="ARBA" id="ARBA00023136"/>
    </source>
</evidence>
<keyword evidence="5 7" id="KW-0472">Membrane</keyword>
<evidence type="ECO:0000256" key="4">
    <source>
        <dbReference type="ARBA" id="ARBA00022989"/>
    </source>
</evidence>
<protein>
    <submittedName>
        <fullName evidence="8">Multidrug efflux SMR transporter</fullName>
    </submittedName>
</protein>
<feature type="transmembrane region" description="Helical" evidence="7">
    <location>
        <begin position="29"/>
        <end position="47"/>
    </location>
</feature>
<evidence type="ECO:0000256" key="1">
    <source>
        <dbReference type="ARBA" id="ARBA00004651"/>
    </source>
</evidence>
<organism evidence="8 9">
    <name type="scientific">Halalkalibacter alkaliphilus</name>
    <dbReference type="NCBI Taxonomy" id="2917993"/>
    <lineage>
        <taxon>Bacteria</taxon>
        <taxon>Bacillati</taxon>
        <taxon>Bacillota</taxon>
        <taxon>Bacilli</taxon>
        <taxon>Bacillales</taxon>
        <taxon>Bacillaceae</taxon>
        <taxon>Halalkalibacter</taxon>
    </lineage>
</organism>
<feature type="transmembrane region" description="Helical" evidence="7">
    <location>
        <begin position="81"/>
        <end position="99"/>
    </location>
</feature>
<dbReference type="Proteomes" id="UP001139150">
    <property type="component" value="Unassembled WGS sequence"/>
</dbReference>
<dbReference type="Pfam" id="PF00893">
    <property type="entry name" value="Multi_Drug_Res"/>
    <property type="match status" value="1"/>
</dbReference>
<evidence type="ECO:0000256" key="2">
    <source>
        <dbReference type="ARBA" id="ARBA00022475"/>
    </source>
</evidence>
<gene>
    <name evidence="8" type="ORF">MF646_10525</name>
</gene>
<keyword evidence="3 6" id="KW-0812">Transmembrane</keyword>
<keyword evidence="4 7" id="KW-1133">Transmembrane helix</keyword>
<dbReference type="InterPro" id="IPR000390">
    <property type="entry name" value="Small_drug/metabolite_transptr"/>
</dbReference>
<comment type="subcellular location">
    <subcellularLocation>
        <location evidence="1 6">Cell membrane</location>
        <topology evidence="1 6">Multi-pass membrane protein</topology>
    </subcellularLocation>
</comment>
<dbReference type="AlphaFoldDB" id="A0A9X2CSN9"/>
<comment type="caution">
    <text evidence="8">The sequence shown here is derived from an EMBL/GenBank/DDBJ whole genome shotgun (WGS) entry which is preliminary data.</text>
</comment>
<evidence type="ECO:0000313" key="8">
    <source>
        <dbReference type="EMBL" id="MCL7747553.1"/>
    </source>
</evidence>
<accession>A0A9X2CSN9</accession>
<dbReference type="GO" id="GO:0022857">
    <property type="term" value="F:transmembrane transporter activity"/>
    <property type="evidence" value="ECO:0007669"/>
    <property type="project" value="InterPro"/>
</dbReference>
<comment type="similarity">
    <text evidence="6">Belongs to the drug/metabolite transporter (DMT) superfamily. Small multidrug resistance (SMR) (TC 2.A.7.1) family.</text>
</comment>